<keyword evidence="7" id="KW-0325">Glycoprotein</keyword>
<evidence type="ECO:0000256" key="4">
    <source>
        <dbReference type="ARBA" id="ARBA00022729"/>
    </source>
</evidence>
<sequence length="285" mass="30859">MSPSTFQLVKDANGNYIFGGSPPSVDFDQSIKSFNDGVNSTMKWATLASLVSGVVMVAAIVAIAYALIDCLKKAGTAIPGYARIATGDTDKASNSHLSSIDIEKAETSPLPVLRDSQIEHATMERFLSNMAREKPIRFSPQQLAGFTENYSTILGSGGFGVVFKGQFPNGAQVAVKVLNAVMVSLCGIEEKNREKAERMAMVALWCVQYSPDDRPLMSTVVKMLERSMDITPPPFPFEQLVSPGPTMNLHNGTHEDSDTSSSWTNTLEKSNSKSMHKALEIELAS</sequence>
<evidence type="ECO:0000256" key="2">
    <source>
        <dbReference type="ARBA" id="ARBA00022527"/>
    </source>
</evidence>
<reference evidence="11 12" key="1">
    <citation type="submission" date="2019-06" db="EMBL/GenBank/DDBJ databases">
        <title>A chromosomal-level reference genome of Carpinus fangiana (Coryloideae, Betulaceae).</title>
        <authorList>
            <person name="Yang X."/>
            <person name="Wang Z."/>
            <person name="Zhang L."/>
            <person name="Hao G."/>
            <person name="Liu J."/>
            <person name="Yang Y."/>
        </authorList>
    </citation>
    <scope>NUCLEOTIDE SEQUENCE [LARGE SCALE GENOMIC DNA]</scope>
    <source>
        <strain evidence="11">Cfa_2016G</strain>
        <tissue evidence="11">Leaf</tissue>
    </source>
</reference>
<keyword evidence="2" id="KW-0723">Serine/threonine-protein kinase</keyword>
<keyword evidence="8" id="KW-0547">Nucleotide-binding</keyword>
<keyword evidence="8" id="KW-0067">ATP-binding</keyword>
<feature type="transmembrane region" description="Helical" evidence="10">
    <location>
        <begin position="44"/>
        <end position="68"/>
    </location>
</feature>
<evidence type="ECO:0000256" key="3">
    <source>
        <dbReference type="ARBA" id="ARBA00022692"/>
    </source>
</evidence>
<keyword evidence="2" id="KW-0418">Kinase</keyword>
<dbReference type="GO" id="GO:0016020">
    <property type="term" value="C:membrane"/>
    <property type="evidence" value="ECO:0007669"/>
    <property type="project" value="UniProtKB-SubCell"/>
</dbReference>
<feature type="binding site" evidence="8">
    <location>
        <position position="176"/>
    </location>
    <ligand>
        <name>ATP</name>
        <dbReference type="ChEBI" id="CHEBI:30616"/>
    </ligand>
</feature>
<dbReference type="EMBL" id="CM017325">
    <property type="protein sequence ID" value="KAE8057042.1"/>
    <property type="molecule type" value="Genomic_DNA"/>
</dbReference>
<dbReference type="Gene3D" id="3.30.200.20">
    <property type="entry name" value="Phosphorylase Kinase, domain 1"/>
    <property type="match status" value="1"/>
</dbReference>
<keyword evidence="12" id="KW-1185">Reference proteome</keyword>
<keyword evidence="4" id="KW-0732">Signal</keyword>
<proteinExistence type="predicted"/>
<dbReference type="InterPro" id="IPR045874">
    <property type="entry name" value="LRK10/LRL21-25-like"/>
</dbReference>
<evidence type="ECO:0000313" key="11">
    <source>
        <dbReference type="EMBL" id="KAE8057042.1"/>
    </source>
</evidence>
<dbReference type="AlphaFoldDB" id="A0A5N6R7Q8"/>
<evidence type="ECO:0000313" key="12">
    <source>
        <dbReference type="Proteomes" id="UP000327013"/>
    </source>
</evidence>
<name>A0A5N6R7Q8_9ROSI</name>
<feature type="region of interest" description="Disordered" evidence="9">
    <location>
        <begin position="244"/>
        <end position="276"/>
    </location>
</feature>
<dbReference type="PROSITE" id="PS00107">
    <property type="entry name" value="PROTEIN_KINASE_ATP"/>
    <property type="match status" value="1"/>
</dbReference>
<dbReference type="InterPro" id="IPR011009">
    <property type="entry name" value="Kinase-like_dom_sf"/>
</dbReference>
<dbReference type="GO" id="GO:0005524">
    <property type="term" value="F:ATP binding"/>
    <property type="evidence" value="ECO:0007669"/>
    <property type="project" value="UniProtKB-UniRule"/>
</dbReference>
<evidence type="ECO:0000256" key="7">
    <source>
        <dbReference type="ARBA" id="ARBA00023180"/>
    </source>
</evidence>
<protein>
    <recommendedName>
        <fullName evidence="13">Protein kinase domain-containing protein</fullName>
    </recommendedName>
</protein>
<evidence type="ECO:0000256" key="10">
    <source>
        <dbReference type="SAM" id="Phobius"/>
    </source>
</evidence>
<comment type="subcellular location">
    <subcellularLocation>
        <location evidence="1">Membrane</location>
        <topology evidence="1">Single-pass type I membrane protein</topology>
    </subcellularLocation>
</comment>
<evidence type="ECO:0000256" key="6">
    <source>
        <dbReference type="ARBA" id="ARBA00023136"/>
    </source>
</evidence>
<dbReference type="OrthoDB" id="4062651at2759"/>
<accession>A0A5N6R7Q8</accession>
<gene>
    <name evidence="11" type="ORF">FH972_013764</name>
</gene>
<evidence type="ECO:0008006" key="13">
    <source>
        <dbReference type="Google" id="ProtNLM"/>
    </source>
</evidence>
<evidence type="ECO:0000256" key="1">
    <source>
        <dbReference type="ARBA" id="ARBA00004479"/>
    </source>
</evidence>
<organism evidence="11 12">
    <name type="scientific">Carpinus fangiana</name>
    <dbReference type="NCBI Taxonomy" id="176857"/>
    <lineage>
        <taxon>Eukaryota</taxon>
        <taxon>Viridiplantae</taxon>
        <taxon>Streptophyta</taxon>
        <taxon>Embryophyta</taxon>
        <taxon>Tracheophyta</taxon>
        <taxon>Spermatophyta</taxon>
        <taxon>Magnoliopsida</taxon>
        <taxon>eudicotyledons</taxon>
        <taxon>Gunneridae</taxon>
        <taxon>Pentapetalae</taxon>
        <taxon>rosids</taxon>
        <taxon>fabids</taxon>
        <taxon>Fagales</taxon>
        <taxon>Betulaceae</taxon>
        <taxon>Carpinus</taxon>
    </lineage>
</organism>
<evidence type="ECO:0000256" key="8">
    <source>
        <dbReference type="PROSITE-ProRule" id="PRU10141"/>
    </source>
</evidence>
<dbReference type="Proteomes" id="UP000327013">
    <property type="component" value="Chromosome 5"/>
</dbReference>
<dbReference type="SUPFAM" id="SSF56112">
    <property type="entry name" value="Protein kinase-like (PK-like)"/>
    <property type="match status" value="1"/>
</dbReference>
<evidence type="ECO:0000256" key="9">
    <source>
        <dbReference type="SAM" id="MobiDB-lite"/>
    </source>
</evidence>
<evidence type="ECO:0000256" key="5">
    <source>
        <dbReference type="ARBA" id="ARBA00022989"/>
    </source>
</evidence>
<dbReference type="InterPro" id="IPR017441">
    <property type="entry name" value="Protein_kinase_ATP_BS"/>
</dbReference>
<keyword evidence="3 10" id="KW-0812">Transmembrane</keyword>
<dbReference type="GO" id="GO:0004674">
    <property type="term" value="F:protein serine/threonine kinase activity"/>
    <property type="evidence" value="ECO:0007669"/>
    <property type="project" value="UniProtKB-KW"/>
</dbReference>
<dbReference type="PANTHER" id="PTHR27009">
    <property type="entry name" value="RUST RESISTANCE KINASE LR10-RELATED"/>
    <property type="match status" value="1"/>
</dbReference>
<keyword evidence="6 10" id="KW-0472">Membrane</keyword>
<keyword evidence="2" id="KW-0808">Transferase</keyword>
<feature type="compositionally biased region" description="Polar residues" evidence="9">
    <location>
        <begin position="259"/>
        <end position="273"/>
    </location>
</feature>
<keyword evidence="5 10" id="KW-1133">Transmembrane helix</keyword>